<dbReference type="PROSITE" id="PS50887">
    <property type="entry name" value="GGDEF"/>
    <property type="match status" value="1"/>
</dbReference>
<evidence type="ECO:0000313" key="3">
    <source>
        <dbReference type="EMBL" id="MBD2565466.1"/>
    </source>
</evidence>
<dbReference type="InterPro" id="IPR043128">
    <property type="entry name" value="Rev_trsase/Diguanyl_cyclase"/>
</dbReference>
<dbReference type="Proteomes" id="UP000604661">
    <property type="component" value="Unassembled WGS sequence"/>
</dbReference>
<dbReference type="SUPFAM" id="SSF55073">
    <property type="entry name" value="Nucleotide cyclase"/>
    <property type="match status" value="1"/>
</dbReference>
<dbReference type="CDD" id="cd01949">
    <property type="entry name" value="GGDEF"/>
    <property type="match status" value="1"/>
</dbReference>
<reference evidence="3 4" key="1">
    <citation type="journal article" date="2020" name="ISME J.">
        <title>Comparative genomics reveals insights into cyanobacterial evolution and habitat adaptation.</title>
        <authorList>
            <person name="Chen M.Y."/>
            <person name="Teng W.K."/>
            <person name="Zhao L."/>
            <person name="Hu C.X."/>
            <person name="Zhou Y.K."/>
            <person name="Han B.P."/>
            <person name="Song L.R."/>
            <person name="Shu W.S."/>
        </authorList>
    </citation>
    <scope>NUCLEOTIDE SEQUENCE [LARGE SCALE GENOMIC DNA]</scope>
    <source>
        <strain evidence="3 4">FACHB-391</strain>
    </source>
</reference>
<keyword evidence="4" id="KW-1185">Reference proteome</keyword>
<evidence type="ECO:0000259" key="1">
    <source>
        <dbReference type="PROSITE" id="PS50046"/>
    </source>
</evidence>
<dbReference type="Pfam" id="PF01590">
    <property type="entry name" value="GAF"/>
    <property type="match status" value="1"/>
</dbReference>
<dbReference type="PANTHER" id="PTHR45138:SF9">
    <property type="entry name" value="DIGUANYLATE CYCLASE DGCM-RELATED"/>
    <property type="match status" value="1"/>
</dbReference>
<protein>
    <submittedName>
        <fullName evidence="3">Diguanylate cyclase</fullName>
    </submittedName>
</protein>
<evidence type="ECO:0000313" key="4">
    <source>
        <dbReference type="Proteomes" id="UP000604661"/>
    </source>
</evidence>
<dbReference type="PROSITE" id="PS50046">
    <property type="entry name" value="PHYTOCHROME_2"/>
    <property type="match status" value="1"/>
</dbReference>
<dbReference type="InterPro" id="IPR003018">
    <property type="entry name" value="GAF"/>
</dbReference>
<organism evidence="3 4">
    <name type="scientific">Nostoc linckia FACHB-391</name>
    <dbReference type="NCBI Taxonomy" id="2692906"/>
    <lineage>
        <taxon>Bacteria</taxon>
        <taxon>Bacillati</taxon>
        <taxon>Cyanobacteriota</taxon>
        <taxon>Cyanophyceae</taxon>
        <taxon>Nostocales</taxon>
        <taxon>Nostocaceae</taxon>
        <taxon>Nostoc</taxon>
    </lineage>
</organism>
<dbReference type="InterPro" id="IPR016132">
    <property type="entry name" value="Phyto_chromo_attachment"/>
</dbReference>
<dbReference type="InterPro" id="IPR050469">
    <property type="entry name" value="Diguanylate_Cyclase"/>
</dbReference>
<dbReference type="EMBL" id="JACJTE010000087">
    <property type="protein sequence ID" value="MBD2565466.1"/>
    <property type="molecule type" value="Genomic_DNA"/>
</dbReference>
<dbReference type="Gene3D" id="3.30.70.270">
    <property type="match status" value="1"/>
</dbReference>
<accession>A0ABR8FA06</accession>
<comment type="caution">
    <text evidence="3">The sequence shown here is derived from an EMBL/GenBank/DDBJ whole genome shotgun (WGS) entry which is preliminary data.</text>
</comment>
<feature type="domain" description="GGDEF" evidence="2">
    <location>
        <begin position="110"/>
        <end position="247"/>
    </location>
</feature>
<dbReference type="NCBIfam" id="TIGR00254">
    <property type="entry name" value="GGDEF"/>
    <property type="match status" value="1"/>
</dbReference>
<dbReference type="SUPFAM" id="SSF55781">
    <property type="entry name" value="GAF domain-like"/>
    <property type="match status" value="1"/>
</dbReference>
<proteinExistence type="predicted"/>
<dbReference type="InterPro" id="IPR000160">
    <property type="entry name" value="GGDEF_dom"/>
</dbReference>
<feature type="domain" description="Phytochrome chromophore attachment site" evidence="1">
    <location>
        <begin position="4"/>
        <end position="55"/>
    </location>
</feature>
<evidence type="ECO:0000259" key="2">
    <source>
        <dbReference type="PROSITE" id="PS50887"/>
    </source>
</evidence>
<dbReference type="SMART" id="SM00267">
    <property type="entry name" value="GGDEF"/>
    <property type="match status" value="1"/>
</dbReference>
<sequence>MDSIKLLKKLQVRAKLIVPILQGDRLWGLLIAHHCSAPRQWQSWESKLLQQLATQIAIAIQQAELYHQLQLAKQQLENIAMVDQLTQIANRRYFDRTLDCTWQHLLQKQGCLSILLCDIDYFKQYNDTYGHAAGDDCLRLVAQAFQQTVKRSTDLAARYGGEEFVVILPNTDSDGAFQVAQEIHQAIQQLNISHTASAVKPHITLSIGIATMIPTSDIVSLDLIKAADRALYQAKTQGRDRSCINRLTVSENERSLV</sequence>
<gene>
    <name evidence="3" type="ORF">H6G95_33845</name>
</gene>
<dbReference type="PANTHER" id="PTHR45138">
    <property type="entry name" value="REGULATORY COMPONENTS OF SENSORY TRANSDUCTION SYSTEM"/>
    <property type="match status" value="1"/>
</dbReference>
<dbReference type="Pfam" id="PF00990">
    <property type="entry name" value="GGDEF"/>
    <property type="match status" value="1"/>
</dbReference>
<name>A0ABR8FA06_NOSLI</name>
<dbReference type="Gene3D" id="3.30.450.40">
    <property type="match status" value="1"/>
</dbReference>
<dbReference type="InterPro" id="IPR029016">
    <property type="entry name" value="GAF-like_dom_sf"/>
</dbReference>
<dbReference type="InterPro" id="IPR029787">
    <property type="entry name" value="Nucleotide_cyclase"/>
</dbReference>